<evidence type="ECO:0000256" key="4">
    <source>
        <dbReference type="ARBA" id="ARBA00022832"/>
    </source>
</evidence>
<dbReference type="InterPro" id="IPR049427">
    <property type="entry name" value="Acyl-ACP_TE_C"/>
</dbReference>
<dbReference type="GeneID" id="94016403"/>
<comment type="caution">
    <text evidence="11">The sequence shown here is derived from an EMBL/GenBank/DDBJ whole genome shotgun (WGS) entry which is preliminary data.</text>
</comment>
<evidence type="ECO:0000256" key="7">
    <source>
        <dbReference type="ARBA" id="ARBA00023160"/>
    </source>
</evidence>
<accession>A0A1Y4EFY6</accession>
<keyword evidence="2" id="KW-0444">Lipid biosynthesis</keyword>
<keyword evidence="6" id="KW-0443">Lipid metabolism</keyword>
<keyword evidence="3" id="KW-0378">Hydrolase</keyword>
<dbReference type="Proteomes" id="UP000196258">
    <property type="component" value="Unassembled WGS sequence"/>
</dbReference>
<dbReference type="Proteomes" id="UP000749320">
    <property type="component" value="Unassembled WGS sequence"/>
</dbReference>
<organism evidence="11 12">
    <name type="scientific">Thomasclavelia spiroformis</name>
    <dbReference type="NCBI Taxonomy" id="29348"/>
    <lineage>
        <taxon>Bacteria</taxon>
        <taxon>Bacillati</taxon>
        <taxon>Bacillota</taxon>
        <taxon>Erysipelotrichia</taxon>
        <taxon>Erysipelotrichales</taxon>
        <taxon>Coprobacillaceae</taxon>
        <taxon>Thomasclavelia</taxon>
    </lineage>
</organism>
<gene>
    <name evidence="11" type="ORF">B5E91_01415</name>
    <name evidence="10" type="ORF">K8V91_07005</name>
</gene>
<name>A0A1Y4EFY6_9FIRM</name>
<dbReference type="Gene3D" id="3.10.129.10">
    <property type="entry name" value="Hotdog Thioesterase"/>
    <property type="match status" value="2"/>
</dbReference>
<dbReference type="SUPFAM" id="SSF54637">
    <property type="entry name" value="Thioesterase/thiol ester dehydrase-isomerase"/>
    <property type="match status" value="2"/>
</dbReference>
<dbReference type="InterPro" id="IPR045023">
    <property type="entry name" value="FATA/B"/>
</dbReference>
<keyword evidence="4" id="KW-0276">Fatty acid metabolism</keyword>
<dbReference type="PANTHER" id="PTHR31727">
    <property type="entry name" value="OLEOYL-ACYL CARRIER PROTEIN THIOESTERASE 1, CHLOROPLASTIC"/>
    <property type="match status" value="1"/>
</dbReference>
<sequence>MENKISSLKLLIHGQECDYSGNYKISDLMSKLSDLATINAKEIEIWNEKIAKDYTFVLTKETIILKRPIKSNELINLYTRASGYKRIQFSRNYWVEDENKEEIAAIYSVWTLIDIQKRRIIKPDKAGIKMPEIISYPYTLDNFHEIKDNLELSLVMERTVLYSDVDINQHFNNSRYIEWAFDVMPIEFFKDHYFKEISVIFKKEMIPNAKAKIYRFIDDNYVKIVFKSSDDSIVYFEFGGYIGDIDY</sequence>
<evidence type="ECO:0000259" key="9">
    <source>
        <dbReference type="Pfam" id="PF20791"/>
    </source>
</evidence>
<dbReference type="Pfam" id="PF20791">
    <property type="entry name" value="Acyl-ACP_TE_C"/>
    <property type="match status" value="1"/>
</dbReference>
<reference evidence="12" key="1">
    <citation type="submission" date="2017-04" db="EMBL/GenBank/DDBJ databases">
        <title>Function of individual gut microbiota members based on whole genome sequencing of pure cultures obtained from chicken caecum.</title>
        <authorList>
            <person name="Medvecky M."/>
            <person name="Cejkova D."/>
            <person name="Polansky O."/>
            <person name="Karasova D."/>
            <person name="Kubasova T."/>
            <person name="Cizek A."/>
            <person name="Rychlik I."/>
        </authorList>
    </citation>
    <scope>NUCLEOTIDE SEQUENCE [LARGE SCALE GENOMIC DNA]</scope>
    <source>
        <strain evidence="12">An149</strain>
    </source>
</reference>
<dbReference type="AlphaFoldDB" id="A0A1Y4EFY6"/>
<evidence type="ECO:0000313" key="12">
    <source>
        <dbReference type="Proteomes" id="UP000196258"/>
    </source>
</evidence>
<protein>
    <recommendedName>
        <fullName evidence="13">Acyl-ACP thioesterase</fullName>
    </recommendedName>
</protein>
<proteinExistence type="inferred from homology"/>
<evidence type="ECO:0000256" key="1">
    <source>
        <dbReference type="ARBA" id="ARBA00006500"/>
    </source>
</evidence>
<evidence type="ECO:0000313" key="11">
    <source>
        <dbReference type="EMBL" id="OUQ06612.1"/>
    </source>
</evidence>
<comment type="similarity">
    <text evidence="1">Belongs to the acyl-ACP thioesterase family.</text>
</comment>
<dbReference type="GO" id="GO:0016297">
    <property type="term" value="F:fatty acyl-[ACP] hydrolase activity"/>
    <property type="evidence" value="ECO:0007669"/>
    <property type="project" value="InterPro"/>
</dbReference>
<evidence type="ECO:0000259" key="8">
    <source>
        <dbReference type="Pfam" id="PF01643"/>
    </source>
</evidence>
<dbReference type="InterPro" id="IPR029069">
    <property type="entry name" value="HotDog_dom_sf"/>
</dbReference>
<evidence type="ECO:0000256" key="6">
    <source>
        <dbReference type="ARBA" id="ARBA00023098"/>
    </source>
</evidence>
<dbReference type="Pfam" id="PF01643">
    <property type="entry name" value="Acyl-ACP_TE"/>
    <property type="match status" value="1"/>
</dbReference>
<dbReference type="GO" id="GO:0000036">
    <property type="term" value="F:acyl carrier activity"/>
    <property type="evidence" value="ECO:0007669"/>
    <property type="project" value="TreeGrafter"/>
</dbReference>
<evidence type="ECO:0000256" key="3">
    <source>
        <dbReference type="ARBA" id="ARBA00022801"/>
    </source>
</evidence>
<dbReference type="InterPro" id="IPR002864">
    <property type="entry name" value="Acyl-ACP_thioesterase_NHD"/>
</dbReference>
<dbReference type="RefSeq" id="WP_004610693.1">
    <property type="nucleotide sequence ID" value="NZ_CABKNM010000001.1"/>
</dbReference>
<reference evidence="10" key="4">
    <citation type="submission" date="2021-09" db="EMBL/GenBank/DDBJ databases">
        <authorList>
            <person name="Gilroy R."/>
        </authorList>
    </citation>
    <scope>NUCLEOTIDE SEQUENCE</scope>
    <source>
        <strain evidence="10">CHK193-16274</strain>
    </source>
</reference>
<evidence type="ECO:0000256" key="5">
    <source>
        <dbReference type="ARBA" id="ARBA00022946"/>
    </source>
</evidence>
<reference evidence="10" key="3">
    <citation type="journal article" date="2021" name="PeerJ">
        <title>Extensive microbial diversity within the chicken gut microbiome revealed by metagenomics and culture.</title>
        <authorList>
            <person name="Gilroy R."/>
            <person name="Ravi A."/>
            <person name="Getino M."/>
            <person name="Pursley I."/>
            <person name="Horton D.L."/>
            <person name="Alikhan N.F."/>
            <person name="Baker D."/>
            <person name="Gharbi K."/>
            <person name="Hall N."/>
            <person name="Watson M."/>
            <person name="Adriaenssens E.M."/>
            <person name="Foster-Nyarko E."/>
            <person name="Jarju S."/>
            <person name="Secka A."/>
            <person name="Antonio M."/>
            <person name="Oren A."/>
            <person name="Chaudhuri R.R."/>
            <person name="La Ragione R."/>
            <person name="Hildebrand F."/>
            <person name="Pallen M.J."/>
        </authorList>
    </citation>
    <scope>NUCLEOTIDE SEQUENCE</scope>
    <source>
        <strain evidence="10">CHK193-16274</strain>
    </source>
</reference>
<feature type="domain" description="Acyl-ACP thioesterase-like C-terminal" evidence="9">
    <location>
        <begin position="155"/>
        <end position="213"/>
    </location>
</feature>
<reference evidence="11" key="2">
    <citation type="journal article" date="2018" name="BMC Genomics">
        <title>Whole genome sequencing and function prediction of 133 gut anaerobes isolated from chicken caecum in pure cultures.</title>
        <authorList>
            <person name="Medvecky M."/>
            <person name="Cejkova D."/>
            <person name="Polansky O."/>
            <person name="Karasova D."/>
            <person name="Kubasova T."/>
            <person name="Cizek A."/>
            <person name="Rychlik I."/>
        </authorList>
    </citation>
    <scope>NUCLEOTIDE SEQUENCE</scope>
    <source>
        <strain evidence="11">An149</strain>
    </source>
</reference>
<dbReference type="EMBL" id="DYWV01000233">
    <property type="protein sequence ID" value="HJF40656.1"/>
    <property type="molecule type" value="Genomic_DNA"/>
</dbReference>
<evidence type="ECO:0000256" key="2">
    <source>
        <dbReference type="ARBA" id="ARBA00022516"/>
    </source>
</evidence>
<keyword evidence="7" id="KW-0275">Fatty acid biosynthesis</keyword>
<feature type="domain" description="Acyl-ACP thioesterase N-terminal hotdog" evidence="8">
    <location>
        <begin position="11"/>
        <end position="121"/>
    </location>
</feature>
<keyword evidence="5" id="KW-0809">Transit peptide</keyword>
<dbReference type="EMBL" id="NFLB01000001">
    <property type="protein sequence ID" value="OUQ06612.1"/>
    <property type="molecule type" value="Genomic_DNA"/>
</dbReference>
<evidence type="ECO:0008006" key="13">
    <source>
        <dbReference type="Google" id="ProtNLM"/>
    </source>
</evidence>
<dbReference type="PANTHER" id="PTHR31727:SF6">
    <property type="entry name" value="OLEOYL-ACYL CARRIER PROTEIN THIOESTERASE 1, CHLOROPLASTIC"/>
    <property type="match status" value="1"/>
</dbReference>
<evidence type="ECO:0000313" key="10">
    <source>
        <dbReference type="EMBL" id="HJF40656.1"/>
    </source>
</evidence>